<sequence length="268" mass="31528">MSEKEENSVEIDNSIILDNNLNIITNLSKRQKRREIRRKKFLEIRQELRKNKKEKKRNEKKNNSVNGENIIKKQIFTMEQSKCRINVVIDMSFDELMNERTVRKTISQLAYCYATNRRTENPFQFSIVNLNGKTKKIFDTYPSYSNWNVNIFNQSLNELWSTEKIIYLTADSDNLLETLNENKIYVIGGLLDHNHYKGICLKKAEENGFAHARLPIDSFIQLSGRKVLTINQVFEILINFSQLSDWKNAFLNVIPKRKGITEKIDITE</sequence>
<feature type="domain" description="SAM-dependent MTase TRM10-type" evidence="6">
    <location>
        <begin position="71"/>
        <end position="261"/>
    </location>
</feature>
<evidence type="ECO:0000313" key="7">
    <source>
        <dbReference type="EMBL" id="KAF7637948.1"/>
    </source>
</evidence>
<comment type="caution">
    <text evidence="7">The sequence shown here is derived from an EMBL/GenBank/DDBJ whole genome shotgun (WGS) entry which is preliminary data.</text>
</comment>
<keyword evidence="2" id="KW-0489">Methyltransferase</keyword>
<keyword evidence="8" id="KW-1185">Reference proteome</keyword>
<dbReference type="GO" id="GO:0005654">
    <property type="term" value="C:nucleoplasm"/>
    <property type="evidence" value="ECO:0007669"/>
    <property type="project" value="TreeGrafter"/>
</dbReference>
<dbReference type="InterPro" id="IPR028564">
    <property type="entry name" value="MT_TRM10-typ"/>
</dbReference>
<name>A0A8S9ZXV1_9BILA</name>
<reference evidence="7" key="1">
    <citation type="journal article" date="2020" name="Ecol. Evol.">
        <title>Genome structure and content of the rice root-knot nematode (Meloidogyne graminicola).</title>
        <authorList>
            <person name="Phan N.T."/>
            <person name="Danchin E.G.J."/>
            <person name="Klopp C."/>
            <person name="Perfus-Barbeoch L."/>
            <person name="Kozlowski D.K."/>
            <person name="Koutsovoulos G.D."/>
            <person name="Lopez-Roques C."/>
            <person name="Bouchez O."/>
            <person name="Zahm M."/>
            <person name="Besnard G."/>
            <person name="Bellafiore S."/>
        </authorList>
    </citation>
    <scope>NUCLEOTIDE SEQUENCE</scope>
    <source>
        <strain evidence="7">VN-18</strain>
    </source>
</reference>
<dbReference type="Proteomes" id="UP000605970">
    <property type="component" value="Unassembled WGS sequence"/>
</dbReference>
<evidence type="ECO:0000313" key="8">
    <source>
        <dbReference type="Proteomes" id="UP000605970"/>
    </source>
</evidence>
<dbReference type="FunFam" id="3.40.1280.30:FF:000001">
    <property type="entry name" value="tRNA methyltransferase 10 homolog A"/>
    <property type="match status" value="1"/>
</dbReference>
<dbReference type="InterPro" id="IPR007356">
    <property type="entry name" value="tRNA_m1G_MeTrfase_euk"/>
</dbReference>
<dbReference type="GO" id="GO:0000049">
    <property type="term" value="F:tRNA binding"/>
    <property type="evidence" value="ECO:0007669"/>
    <property type="project" value="TreeGrafter"/>
</dbReference>
<dbReference type="PANTHER" id="PTHR13563:SF13">
    <property type="entry name" value="TRNA METHYLTRANSFERASE 10 HOMOLOG A"/>
    <property type="match status" value="1"/>
</dbReference>
<evidence type="ECO:0000256" key="4">
    <source>
        <dbReference type="ARBA" id="ARBA00022691"/>
    </source>
</evidence>
<proteinExistence type="predicted"/>
<evidence type="ECO:0000256" key="5">
    <source>
        <dbReference type="ARBA" id="ARBA00048434"/>
    </source>
</evidence>
<dbReference type="PROSITE" id="PS51675">
    <property type="entry name" value="SAM_MT_TRM10"/>
    <property type="match status" value="1"/>
</dbReference>
<keyword evidence="3" id="KW-0808">Transferase</keyword>
<dbReference type="AlphaFoldDB" id="A0A8S9ZXV1"/>
<dbReference type="CDD" id="cd18101">
    <property type="entry name" value="Trm10euk_A"/>
    <property type="match status" value="1"/>
</dbReference>
<dbReference type="EC" id="2.1.1.221" evidence="1"/>
<dbReference type="InterPro" id="IPR038459">
    <property type="entry name" value="MT_TRM10-typ_sf"/>
</dbReference>
<dbReference type="GO" id="GO:0002939">
    <property type="term" value="P:tRNA N1-guanine methylation"/>
    <property type="evidence" value="ECO:0007669"/>
    <property type="project" value="TreeGrafter"/>
</dbReference>
<dbReference type="PANTHER" id="PTHR13563">
    <property type="entry name" value="TRNA (GUANINE-9-) METHYLTRANSFERASE"/>
    <property type="match status" value="1"/>
</dbReference>
<protein>
    <recommendedName>
        <fullName evidence="1">tRNA (guanine(9)-N(1))-methyltransferase</fullName>
        <ecNumber evidence="1">2.1.1.221</ecNumber>
    </recommendedName>
</protein>
<evidence type="ECO:0000259" key="6">
    <source>
        <dbReference type="PROSITE" id="PS51675"/>
    </source>
</evidence>
<dbReference type="OrthoDB" id="278300at2759"/>
<organism evidence="7 8">
    <name type="scientific">Meloidogyne graminicola</name>
    <dbReference type="NCBI Taxonomy" id="189291"/>
    <lineage>
        <taxon>Eukaryota</taxon>
        <taxon>Metazoa</taxon>
        <taxon>Ecdysozoa</taxon>
        <taxon>Nematoda</taxon>
        <taxon>Chromadorea</taxon>
        <taxon>Rhabditida</taxon>
        <taxon>Tylenchina</taxon>
        <taxon>Tylenchomorpha</taxon>
        <taxon>Tylenchoidea</taxon>
        <taxon>Meloidogynidae</taxon>
        <taxon>Meloidogyninae</taxon>
        <taxon>Meloidogyne</taxon>
    </lineage>
</organism>
<comment type="catalytic activity">
    <reaction evidence="5">
        <text>guanosine(9) in tRNA + S-adenosyl-L-methionine = N(1)-methylguanosine(9) in tRNA + S-adenosyl-L-homocysteine + H(+)</text>
        <dbReference type="Rhea" id="RHEA:43156"/>
        <dbReference type="Rhea" id="RHEA-COMP:10367"/>
        <dbReference type="Rhea" id="RHEA-COMP:10368"/>
        <dbReference type="ChEBI" id="CHEBI:15378"/>
        <dbReference type="ChEBI" id="CHEBI:57856"/>
        <dbReference type="ChEBI" id="CHEBI:59789"/>
        <dbReference type="ChEBI" id="CHEBI:73542"/>
        <dbReference type="ChEBI" id="CHEBI:74269"/>
        <dbReference type="EC" id="2.1.1.221"/>
    </reaction>
</comment>
<evidence type="ECO:0000256" key="2">
    <source>
        <dbReference type="ARBA" id="ARBA00022603"/>
    </source>
</evidence>
<dbReference type="Gene3D" id="3.40.1280.30">
    <property type="match status" value="1"/>
</dbReference>
<dbReference type="GO" id="GO:0052905">
    <property type="term" value="F:tRNA (guanosine(9)-N1)-methyltransferase activity"/>
    <property type="evidence" value="ECO:0007669"/>
    <property type="project" value="UniProtKB-EC"/>
</dbReference>
<gene>
    <name evidence="7" type="ORF">Mgra_00002651</name>
</gene>
<keyword evidence="4" id="KW-0949">S-adenosyl-L-methionine</keyword>
<accession>A0A8S9ZXV1</accession>
<evidence type="ECO:0000256" key="1">
    <source>
        <dbReference type="ARBA" id="ARBA00012797"/>
    </source>
</evidence>
<evidence type="ECO:0000256" key="3">
    <source>
        <dbReference type="ARBA" id="ARBA00022679"/>
    </source>
</evidence>
<dbReference type="EMBL" id="JABEBT010000016">
    <property type="protein sequence ID" value="KAF7637948.1"/>
    <property type="molecule type" value="Genomic_DNA"/>
</dbReference>